<dbReference type="InterPro" id="IPR015422">
    <property type="entry name" value="PyrdxlP-dep_Trfase_small"/>
</dbReference>
<evidence type="ECO:0000313" key="5">
    <source>
        <dbReference type="EMBL" id="VAW04049.1"/>
    </source>
</evidence>
<dbReference type="GO" id="GO:0009016">
    <property type="term" value="F:succinyldiaminopimelate transaminase activity"/>
    <property type="evidence" value="ECO:0007669"/>
    <property type="project" value="UniProtKB-EC"/>
</dbReference>
<dbReference type="GO" id="GO:0030170">
    <property type="term" value="F:pyridoxal phosphate binding"/>
    <property type="evidence" value="ECO:0007669"/>
    <property type="project" value="InterPro"/>
</dbReference>
<keyword evidence="2 5" id="KW-0032">Aminotransferase</keyword>
<evidence type="ECO:0000256" key="2">
    <source>
        <dbReference type="ARBA" id="ARBA00022576"/>
    </source>
</evidence>
<dbReference type="SUPFAM" id="SSF53383">
    <property type="entry name" value="PLP-dependent transferases"/>
    <property type="match status" value="1"/>
</dbReference>
<dbReference type="Gene3D" id="3.90.1150.10">
    <property type="entry name" value="Aspartate Aminotransferase, domain 1"/>
    <property type="match status" value="1"/>
</dbReference>
<gene>
    <name evidence="5" type="ORF">MNBD_ACTINO02-2</name>
</gene>
<dbReference type="EMBL" id="UOEK01000275">
    <property type="protein sequence ID" value="VAW04049.1"/>
    <property type="molecule type" value="Genomic_DNA"/>
</dbReference>
<dbReference type="Pfam" id="PF00155">
    <property type="entry name" value="Aminotran_1_2"/>
    <property type="match status" value="1"/>
</dbReference>
<dbReference type="InterPro" id="IPR015421">
    <property type="entry name" value="PyrdxlP-dep_Trfase_major"/>
</dbReference>
<reference evidence="5" key="1">
    <citation type="submission" date="2018-06" db="EMBL/GenBank/DDBJ databases">
        <authorList>
            <person name="Zhirakovskaya E."/>
        </authorList>
    </citation>
    <scope>NUCLEOTIDE SEQUENCE</scope>
</reference>
<sequence>MRINPVLSELGEYKIAAVKEIARALQAEGKKVIDFSIGDPREPTPAFITDALHDAIPAVSQYPAAAGLPEFREAVADYVQRRFGVSVDPDTQIVPTSGSKEAVFNTPFAFCDPGANDVVVYGSPGYPIYERGARFAGAEAYAVELSGDFVLRHDDIPDDIWSRTRLVWTCTPHNPTGAVTSAEDLDGLLSRCRANDALLLSDECYMDVYEEEHFPDGPTSTLQVAGPGCRGALVYLSLSKRSGMTGYRSGAIVGDPDAIAVLKNLRSTTGTAAPEHVQRMAVAAWGDDVHAEERRDVFAAKRAVLRQGFEPLGYKVVASQAGLYLWIAVGDDLAMMDRLLQSGVVVSAGRFFGAGGEGYIRLALVPTLEDCAKAAEVVRTCLSS</sequence>
<comment type="cofactor">
    <cofactor evidence="1">
        <name>pyridoxal 5'-phosphate</name>
        <dbReference type="ChEBI" id="CHEBI:597326"/>
    </cofactor>
</comment>
<dbReference type="Gene3D" id="3.40.640.10">
    <property type="entry name" value="Type I PLP-dependent aspartate aminotransferase-like (Major domain)"/>
    <property type="match status" value="1"/>
</dbReference>
<evidence type="ECO:0000256" key="1">
    <source>
        <dbReference type="ARBA" id="ARBA00001933"/>
    </source>
</evidence>
<dbReference type="AlphaFoldDB" id="A0A3B0SUG2"/>
<dbReference type="EC" id="2.6.1.17" evidence="5"/>
<dbReference type="InterPro" id="IPR015424">
    <property type="entry name" value="PyrdxlP-dep_Trfase"/>
</dbReference>
<evidence type="ECO:0000256" key="3">
    <source>
        <dbReference type="ARBA" id="ARBA00022679"/>
    </source>
</evidence>
<protein>
    <submittedName>
        <fullName evidence="5">N-succinyl-L,L-diaminopimelate aminotransferase, type 2</fullName>
        <ecNumber evidence="5">2.6.1.17</ecNumber>
    </submittedName>
</protein>
<dbReference type="CDD" id="cd00609">
    <property type="entry name" value="AAT_like"/>
    <property type="match status" value="1"/>
</dbReference>
<dbReference type="InterPro" id="IPR050881">
    <property type="entry name" value="LL-DAP_aminotransferase"/>
</dbReference>
<name>A0A3B0SUG2_9ZZZZ</name>
<feature type="domain" description="Aminotransferase class I/classII large" evidence="4">
    <location>
        <begin position="30"/>
        <end position="377"/>
    </location>
</feature>
<dbReference type="PANTHER" id="PTHR42832">
    <property type="entry name" value="AMINO ACID AMINOTRANSFERASE"/>
    <property type="match status" value="1"/>
</dbReference>
<organism evidence="5">
    <name type="scientific">hydrothermal vent metagenome</name>
    <dbReference type="NCBI Taxonomy" id="652676"/>
    <lineage>
        <taxon>unclassified sequences</taxon>
        <taxon>metagenomes</taxon>
        <taxon>ecological metagenomes</taxon>
    </lineage>
</organism>
<proteinExistence type="predicted"/>
<evidence type="ECO:0000259" key="4">
    <source>
        <dbReference type="Pfam" id="PF00155"/>
    </source>
</evidence>
<accession>A0A3B0SUG2</accession>
<keyword evidence="3 5" id="KW-0808">Transferase</keyword>
<dbReference type="PANTHER" id="PTHR42832:SF3">
    <property type="entry name" value="L-GLUTAMINE--4-(METHYLSULFANYL)-2-OXOBUTANOATE AMINOTRANSFERASE"/>
    <property type="match status" value="1"/>
</dbReference>
<dbReference type="InterPro" id="IPR004839">
    <property type="entry name" value="Aminotransferase_I/II_large"/>
</dbReference>